<dbReference type="InterPro" id="IPR010505">
    <property type="entry name" value="MoaA_twitch"/>
</dbReference>
<feature type="binding site" evidence="10">
    <location>
        <position position="264"/>
    </location>
    <ligand>
        <name>[4Fe-4S] cluster</name>
        <dbReference type="ChEBI" id="CHEBI:49883"/>
        <label>2</label>
        <note>4Fe-4S-substrate</note>
    </ligand>
</feature>
<feature type="binding site" evidence="10">
    <location>
        <position position="41"/>
    </location>
    <ligand>
        <name>S-adenosyl-L-methionine</name>
        <dbReference type="ChEBI" id="CHEBI:59789"/>
    </ligand>
</feature>
<dbReference type="Gene3D" id="3.20.20.70">
    <property type="entry name" value="Aldolase class I"/>
    <property type="match status" value="1"/>
</dbReference>
<comment type="catalytic activity">
    <reaction evidence="10">
        <text>GTP + AH2 + S-adenosyl-L-methionine = (8S)-3',8-cyclo-7,8-dihydroguanosine 5'-triphosphate + 5'-deoxyadenosine + L-methionine + A + H(+)</text>
        <dbReference type="Rhea" id="RHEA:49576"/>
        <dbReference type="ChEBI" id="CHEBI:13193"/>
        <dbReference type="ChEBI" id="CHEBI:15378"/>
        <dbReference type="ChEBI" id="CHEBI:17319"/>
        <dbReference type="ChEBI" id="CHEBI:17499"/>
        <dbReference type="ChEBI" id="CHEBI:37565"/>
        <dbReference type="ChEBI" id="CHEBI:57844"/>
        <dbReference type="ChEBI" id="CHEBI:59789"/>
        <dbReference type="ChEBI" id="CHEBI:131766"/>
        <dbReference type="EC" id="4.1.99.22"/>
    </reaction>
</comment>
<keyword evidence="7 10" id="KW-0342">GTP-binding</keyword>
<keyword evidence="4 10" id="KW-0547">Nucleotide-binding</keyword>
<feature type="binding site" evidence="10">
    <location>
        <position position="203"/>
    </location>
    <ligand>
        <name>S-adenosyl-L-methionine</name>
        <dbReference type="ChEBI" id="CHEBI:59789"/>
    </ligand>
</feature>
<feature type="binding site" evidence="10">
    <location>
        <position position="281"/>
    </location>
    <ligand>
        <name>[4Fe-4S] cluster</name>
        <dbReference type="ChEBI" id="CHEBI:49883"/>
        <label>2</label>
        <note>4Fe-4S-substrate</note>
    </ligand>
</feature>
<dbReference type="Pfam" id="PF06463">
    <property type="entry name" value="Mob_synth_C"/>
    <property type="match status" value="1"/>
</dbReference>
<evidence type="ECO:0000256" key="5">
    <source>
        <dbReference type="ARBA" id="ARBA00023004"/>
    </source>
</evidence>
<dbReference type="NCBIfam" id="TIGR02666">
    <property type="entry name" value="moaA"/>
    <property type="match status" value="1"/>
</dbReference>
<evidence type="ECO:0000259" key="11">
    <source>
        <dbReference type="PROSITE" id="PS51918"/>
    </source>
</evidence>
<feature type="domain" description="Radical SAM core" evidence="11">
    <location>
        <begin position="19"/>
        <end position="233"/>
    </location>
</feature>
<evidence type="ECO:0000256" key="4">
    <source>
        <dbReference type="ARBA" id="ARBA00022741"/>
    </source>
</evidence>
<protein>
    <recommendedName>
        <fullName evidence="10">GTP 3',8-cyclase</fullName>
        <ecNumber evidence="10">4.1.99.22</ecNumber>
    </recommendedName>
    <alternativeName>
        <fullName evidence="10">Molybdenum cofactor biosynthesis protein A</fullName>
    </alternativeName>
</protein>
<dbReference type="InterPro" id="IPR058240">
    <property type="entry name" value="rSAM_sf"/>
</dbReference>
<dbReference type="GO" id="GO:0046872">
    <property type="term" value="F:metal ion binding"/>
    <property type="evidence" value="ECO:0007669"/>
    <property type="project" value="UniProtKB-KW"/>
</dbReference>
<feature type="binding site" evidence="10">
    <location>
        <position position="134"/>
    </location>
    <ligand>
        <name>S-adenosyl-L-methionine</name>
        <dbReference type="ChEBI" id="CHEBI:59789"/>
    </ligand>
</feature>
<name>A0A241XY96_ACIPI</name>
<comment type="similarity">
    <text evidence="10">Belongs to the radical SAM superfamily. MoaA family.</text>
</comment>
<feature type="binding site" evidence="10">
    <location>
        <position position="267"/>
    </location>
    <ligand>
        <name>[4Fe-4S] cluster</name>
        <dbReference type="ChEBI" id="CHEBI:49883"/>
        <label>2</label>
        <note>4Fe-4S-substrate</note>
    </ligand>
</feature>
<dbReference type="Proteomes" id="UP000660083">
    <property type="component" value="Unassembled WGS sequence"/>
</dbReference>
<sequence>MQIMKQYHSETAPMLLQDQYGRIKRKLRISVTDRCNFKCVYCMPEHPEWLNKQDLLSFEALIQFCSFMVQQGIESIRITGGEPLMRQGIVHFVRDLQALKALGLKRISMTTNGHYLAKYAQQLKDAGLDDLNISLDSLDPIQFKELTKKKLEPVLEGIQAAKDAGLPFKINCVLMKDKNDDQILPMVKWSIANHIPLRFIEFMPLDGDALWSNRDVVSEAEILQALQPHYSVQVIEQQHEPARQYLLNNSYALGIISTITHSFCHQCDRIRLTAQGELYNCLFAPQGLNIKPQLQTLVSKQRTPEYDMYIQNLKNLVHPYIWHKAKGFHALQHQQTRKISMHMLGG</sequence>
<keyword evidence="5 10" id="KW-0408">Iron</keyword>
<dbReference type="PANTHER" id="PTHR22960">
    <property type="entry name" value="MOLYBDOPTERIN COFACTOR SYNTHESIS PROTEIN A"/>
    <property type="match status" value="1"/>
</dbReference>
<dbReference type="SUPFAM" id="SSF102114">
    <property type="entry name" value="Radical SAM enzymes"/>
    <property type="match status" value="1"/>
</dbReference>
<dbReference type="UniPathway" id="UPA00344"/>
<reference evidence="12" key="1">
    <citation type="submission" date="2020-12" db="EMBL/GenBank/DDBJ databases">
        <authorList>
            <person name="Chopjitt P."/>
        </authorList>
    </citation>
    <scope>NUCLEOTIDE SEQUENCE</scope>
    <source>
        <strain evidence="12">AP1</strain>
    </source>
</reference>
<comment type="function">
    <text evidence="10">Catalyzes the cyclization of GTP to (8S)-3',8-cyclo-7,8-dihydroguanosine 5'-triphosphate.</text>
</comment>
<dbReference type="GO" id="GO:1904047">
    <property type="term" value="F:S-adenosyl-L-methionine binding"/>
    <property type="evidence" value="ECO:0007669"/>
    <property type="project" value="UniProtKB-UniRule"/>
</dbReference>
<dbReference type="HAMAP" id="MF_01225_B">
    <property type="entry name" value="MoaA_B"/>
    <property type="match status" value="1"/>
</dbReference>
<dbReference type="InterPro" id="IPR013785">
    <property type="entry name" value="Aldolase_TIM"/>
</dbReference>
<dbReference type="PROSITE" id="PS51918">
    <property type="entry name" value="RADICAL_SAM"/>
    <property type="match status" value="1"/>
</dbReference>
<organism evidence="12 13">
    <name type="scientific">Acinetobacter pittii</name>
    <name type="common">Acinetobacter genomosp. 3</name>
    <dbReference type="NCBI Taxonomy" id="48296"/>
    <lineage>
        <taxon>Bacteria</taxon>
        <taxon>Pseudomonadati</taxon>
        <taxon>Pseudomonadota</taxon>
        <taxon>Gammaproteobacteria</taxon>
        <taxon>Moraxellales</taxon>
        <taxon>Moraxellaceae</taxon>
        <taxon>Acinetobacter</taxon>
        <taxon>Acinetobacter calcoaceticus/baumannii complex</taxon>
    </lineage>
</organism>
<keyword evidence="2 10" id="KW-0949">S-adenosyl-L-methionine</keyword>
<keyword evidence="9 10" id="KW-0456">Lyase</keyword>
<dbReference type="GO" id="GO:0061799">
    <property type="term" value="F:cyclic pyranopterin monophosphate synthase activity"/>
    <property type="evidence" value="ECO:0007669"/>
    <property type="project" value="TreeGrafter"/>
</dbReference>
<comment type="caution">
    <text evidence="12">The sequence shown here is derived from an EMBL/GenBank/DDBJ whole genome shotgun (WGS) entry which is preliminary data.</text>
</comment>
<dbReference type="SMART" id="SM00729">
    <property type="entry name" value="Elp3"/>
    <property type="match status" value="1"/>
</dbReference>
<evidence type="ECO:0000313" key="13">
    <source>
        <dbReference type="Proteomes" id="UP000660083"/>
    </source>
</evidence>
<keyword evidence="1 10" id="KW-0004">4Fe-4S</keyword>
<dbReference type="InterPro" id="IPR006638">
    <property type="entry name" value="Elp3/MiaA/NifB-like_rSAM"/>
</dbReference>
<dbReference type="InterPro" id="IPR040064">
    <property type="entry name" value="MoaA-like"/>
</dbReference>
<comment type="pathway">
    <text evidence="10">Cofactor biosynthesis; molybdopterin biosynthesis.</text>
</comment>
<dbReference type="SFLD" id="SFLDG01067">
    <property type="entry name" value="SPASM/twitch_domain_containing"/>
    <property type="match status" value="1"/>
</dbReference>
<feature type="binding site" evidence="10">
    <location>
        <position position="77"/>
    </location>
    <ligand>
        <name>GTP</name>
        <dbReference type="ChEBI" id="CHEBI:37565"/>
    </ligand>
</feature>
<dbReference type="InterPro" id="IPR050105">
    <property type="entry name" value="MoCo_biosynth_MoaA/MoaC"/>
</dbReference>
<dbReference type="SFLD" id="SFLDG01383">
    <property type="entry name" value="cyclic_pyranopterin_phosphate"/>
    <property type="match status" value="1"/>
</dbReference>
<dbReference type="GO" id="GO:0006777">
    <property type="term" value="P:Mo-molybdopterin cofactor biosynthetic process"/>
    <property type="evidence" value="ECO:0007669"/>
    <property type="project" value="UniProtKB-UniRule"/>
</dbReference>
<comment type="subunit">
    <text evidence="10">Monomer and homodimer.</text>
</comment>
<dbReference type="SFLD" id="SFLDG01386">
    <property type="entry name" value="main_SPASM_domain-containing"/>
    <property type="match status" value="1"/>
</dbReference>
<dbReference type="RefSeq" id="WP_005803484.1">
    <property type="nucleotide sequence ID" value="NZ_AMST01000031.1"/>
</dbReference>
<dbReference type="GO" id="GO:0051539">
    <property type="term" value="F:4 iron, 4 sulfur cluster binding"/>
    <property type="evidence" value="ECO:0007669"/>
    <property type="project" value="UniProtKB-UniRule"/>
</dbReference>
<dbReference type="InterPro" id="IPR007197">
    <property type="entry name" value="rSAM"/>
</dbReference>
<evidence type="ECO:0000256" key="1">
    <source>
        <dbReference type="ARBA" id="ARBA00022485"/>
    </source>
</evidence>
<feature type="binding site" evidence="10">
    <location>
        <position position="110"/>
    </location>
    <ligand>
        <name>GTP</name>
        <dbReference type="ChEBI" id="CHEBI:37565"/>
    </ligand>
</feature>
<feature type="binding site" evidence="10">
    <location>
        <position position="81"/>
    </location>
    <ligand>
        <name>S-adenosyl-L-methionine</name>
        <dbReference type="ChEBI" id="CHEBI:59789"/>
    </ligand>
</feature>
<proteinExistence type="inferred from homology"/>
<evidence type="ECO:0000256" key="10">
    <source>
        <dbReference type="HAMAP-Rule" id="MF_01225"/>
    </source>
</evidence>
<evidence type="ECO:0000256" key="7">
    <source>
        <dbReference type="ARBA" id="ARBA00023134"/>
    </source>
</evidence>
<dbReference type="CDD" id="cd01335">
    <property type="entry name" value="Radical_SAM"/>
    <property type="match status" value="1"/>
</dbReference>
<evidence type="ECO:0000313" key="12">
    <source>
        <dbReference type="EMBL" id="MBK1445524.1"/>
    </source>
</evidence>
<dbReference type="PANTHER" id="PTHR22960:SF0">
    <property type="entry name" value="MOLYBDENUM COFACTOR BIOSYNTHESIS PROTEIN 1"/>
    <property type="match status" value="1"/>
</dbReference>
<evidence type="ECO:0000256" key="8">
    <source>
        <dbReference type="ARBA" id="ARBA00023150"/>
    </source>
</evidence>
<dbReference type="SFLD" id="SFLDS00029">
    <property type="entry name" value="Radical_SAM"/>
    <property type="match status" value="1"/>
</dbReference>
<keyword evidence="3 10" id="KW-0479">Metal-binding</keyword>
<dbReference type="EC" id="4.1.99.22" evidence="10"/>
<evidence type="ECO:0000256" key="2">
    <source>
        <dbReference type="ARBA" id="ARBA00022691"/>
    </source>
</evidence>
<keyword evidence="8 10" id="KW-0501">Molybdenum cofactor biosynthesis</keyword>
<feature type="binding site" evidence="10">
    <location>
        <position position="39"/>
    </location>
    <ligand>
        <name>[4Fe-4S] cluster</name>
        <dbReference type="ChEBI" id="CHEBI:49883"/>
        <label>1</label>
        <note>4Fe-4S-S-AdoMet</note>
    </ligand>
</feature>
<accession>A0A241XY96</accession>
<dbReference type="AlphaFoldDB" id="A0A241XY96"/>
<feature type="binding site" evidence="10">
    <location>
        <position position="28"/>
    </location>
    <ligand>
        <name>GTP</name>
        <dbReference type="ChEBI" id="CHEBI:37565"/>
    </ligand>
</feature>
<dbReference type="GO" id="GO:0005525">
    <property type="term" value="F:GTP binding"/>
    <property type="evidence" value="ECO:0007669"/>
    <property type="project" value="UniProtKB-UniRule"/>
</dbReference>
<feature type="binding site" evidence="10">
    <location>
        <position position="42"/>
    </location>
    <ligand>
        <name>[4Fe-4S] cluster</name>
        <dbReference type="ChEBI" id="CHEBI:49883"/>
        <label>1</label>
        <note>4Fe-4S-S-AdoMet</note>
    </ligand>
</feature>
<dbReference type="InterPro" id="IPR013483">
    <property type="entry name" value="MoaA"/>
</dbReference>
<comment type="cofactor">
    <cofactor evidence="10">
        <name>[4Fe-4S] cluster</name>
        <dbReference type="ChEBI" id="CHEBI:49883"/>
    </cofactor>
    <text evidence="10">Binds 2 [4Fe-4S] clusters. Binds 1 [4Fe-4S] cluster coordinated with 3 cysteines and an exchangeable S-adenosyl-L-methionine and 1 [4Fe-4S] cluster coordinated with 3 cysteines and the GTP-derived substrate.</text>
</comment>
<evidence type="ECO:0000256" key="3">
    <source>
        <dbReference type="ARBA" id="ARBA00022723"/>
    </source>
</evidence>
<gene>
    <name evidence="10 12" type="primary">moaA</name>
    <name evidence="12" type="ORF">JDA50_13960</name>
</gene>
<feature type="binding site" evidence="10">
    <location>
        <position position="35"/>
    </location>
    <ligand>
        <name>[4Fe-4S] cluster</name>
        <dbReference type="ChEBI" id="CHEBI:49883"/>
        <label>1</label>
        <note>4Fe-4S-S-AdoMet</note>
    </ligand>
</feature>
<keyword evidence="6 10" id="KW-0411">Iron-sulfur</keyword>
<evidence type="ECO:0000256" key="6">
    <source>
        <dbReference type="ARBA" id="ARBA00023014"/>
    </source>
</evidence>
<dbReference type="GO" id="GO:0061798">
    <property type="term" value="F:GTP 3',8'-cyclase activity"/>
    <property type="evidence" value="ECO:0007669"/>
    <property type="project" value="UniProtKB-UniRule"/>
</dbReference>
<dbReference type="EMBL" id="JAEFCT010000011">
    <property type="protein sequence ID" value="MBK1445524.1"/>
    <property type="molecule type" value="Genomic_DNA"/>
</dbReference>
<feature type="binding site" evidence="10">
    <location>
        <begin position="269"/>
        <end position="271"/>
    </location>
    <ligand>
        <name>GTP</name>
        <dbReference type="ChEBI" id="CHEBI:37565"/>
    </ligand>
</feature>
<dbReference type="Pfam" id="PF04055">
    <property type="entry name" value="Radical_SAM"/>
    <property type="match status" value="1"/>
</dbReference>
<feature type="binding site" evidence="10">
    <location>
        <position position="169"/>
    </location>
    <ligand>
        <name>GTP</name>
        <dbReference type="ChEBI" id="CHEBI:37565"/>
    </ligand>
</feature>
<evidence type="ECO:0000256" key="9">
    <source>
        <dbReference type="ARBA" id="ARBA00023239"/>
    </source>
</evidence>